<organism evidence="4 6">
    <name type="scientific">Pseudoalteromonas holothuriae</name>
    <dbReference type="NCBI Taxonomy" id="2963714"/>
    <lineage>
        <taxon>Bacteria</taxon>
        <taxon>Pseudomonadati</taxon>
        <taxon>Pseudomonadota</taxon>
        <taxon>Gammaproteobacteria</taxon>
        <taxon>Alteromonadales</taxon>
        <taxon>Pseudoalteromonadaceae</taxon>
        <taxon>Pseudoalteromonas</taxon>
    </lineage>
</organism>
<evidence type="ECO:0000256" key="1">
    <source>
        <dbReference type="ARBA" id="ARBA00009353"/>
    </source>
</evidence>
<dbReference type="Proteomes" id="UP001152467">
    <property type="component" value="Unassembled WGS sequence"/>
</dbReference>
<evidence type="ECO:0000259" key="2">
    <source>
        <dbReference type="Pfam" id="PF01370"/>
    </source>
</evidence>
<dbReference type="RefSeq" id="WP_261592830.1">
    <property type="nucleotide sequence ID" value="NZ_CAMAPC010000002.1"/>
</dbReference>
<accession>A0A9W4QT34</accession>
<evidence type="ECO:0000313" key="6">
    <source>
        <dbReference type="Proteomes" id="UP001152467"/>
    </source>
</evidence>
<dbReference type="PANTHER" id="PTHR11092">
    <property type="entry name" value="SUGAR NUCLEOTIDE EPIMERASE RELATED"/>
    <property type="match status" value="1"/>
</dbReference>
<protein>
    <submittedName>
        <fullName evidence="4">Epimerase family protein</fullName>
    </submittedName>
</protein>
<gene>
    <name evidence="4" type="ORF">PSECIP111854_00865</name>
    <name evidence="5" type="ORF">PSECIP111951_01676</name>
</gene>
<evidence type="ECO:0000313" key="7">
    <source>
        <dbReference type="Proteomes" id="UP001152485"/>
    </source>
</evidence>
<evidence type="ECO:0000259" key="3">
    <source>
        <dbReference type="Pfam" id="PF08338"/>
    </source>
</evidence>
<feature type="domain" description="DUF1731" evidence="3">
    <location>
        <begin position="250"/>
        <end position="296"/>
    </location>
</feature>
<dbReference type="InterPro" id="IPR036291">
    <property type="entry name" value="NAD(P)-bd_dom_sf"/>
</dbReference>
<dbReference type="EMBL" id="CAMAPD010000006">
    <property type="protein sequence ID" value="CAH9057477.1"/>
    <property type="molecule type" value="Genomic_DNA"/>
</dbReference>
<evidence type="ECO:0000313" key="5">
    <source>
        <dbReference type="EMBL" id="CAH9057477.1"/>
    </source>
</evidence>
<evidence type="ECO:0000313" key="4">
    <source>
        <dbReference type="EMBL" id="CAH9051932.1"/>
    </source>
</evidence>
<dbReference type="Pfam" id="PF08338">
    <property type="entry name" value="DUF1731"/>
    <property type="match status" value="1"/>
</dbReference>
<dbReference type="Proteomes" id="UP001152485">
    <property type="component" value="Unassembled WGS sequence"/>
</dbReference>
<dbReference type="Gene3D" id="3.40.50.720">
    <property type="entry name" value="NAD(P)-binding Rossmann-like Domain"/>
    <property type="match status" value="1"/>
</dbReference>
<dbReference type="InterPro" id="IPR010099">
    <property type="entry name" value="SDR39U1"/>
</dbReference>
<name>A0A9W4QT34_9GAMM</name>
<reference evidence="4 7" key="1">
    <citation type="submission" date="2022-07" db="EMBL/GenBank/DDBJ databases">
        <authorList>
            <person name="Criscuolo A."/>
        </authorList>
    </citation>
    <scope>NUCLEOTIDE SEQUENCE</scope>
    <source>
        <strain evidence="7">CIP 111951</strain>
        <strain evidence="4">CIP111854</strain>
        <strain evidence="5">CIP111951</strain>
    </source>
</reference>
<dbReference type="PANTHER" id="PTHR11092:SF0">
    <property type="entry name" value="EPIMERASE FAMILY PROTEIN SDR39U1"/>
    <property type="match status" value="1"/>
</dbReference>
<comment type="caution">
    <text evidence="4">The sequence shown here is derived from an EMBL/GenBank/DDBJ whole genome shotgun (WGS) entry which is preliminary data.</text>
</comment>
<dbReference type="EMBL" id="CAMAPC010000002">
    <property type="protein sequence ID" value="CAH9051932.1"/>
    <property type="molecule type" value="Genomic_DNA"/>
</dbReference>
<feature type="domain" description="NAD-dependent epimerase/dehydratase" evidence="2">
    <location>
        <begin position="3"/>
        <end position="222"/>
    </location>
</feature>
<dbReference type="AlphaFoldDB" id="A0A9W4QT34"/>
<keyword evidence="6" id="KW-1185">Reference proteome</keyword>
<proteinExistence type="inferred from homology"/>
<dbReference type="InterPro" id="IPR013549">
    <property type="entry name" value="DUF1731"/>
</dbReference>
<sequence>MNILVTGATGLIGDHLCRFLYNKHQVSILTRNVPKAQQQFRNRVNCLNSLDKIDFNQIDVVINLAGEPIAEKRWTDNQKQLIRQSRFNITQAIVEKIDKAQTPPHTFISGSAIGYYGRQNNDVTIDEKHDKPYDEFSHRLCKQWEDLAMSAHSPSTRVCILRTGIVLSQHGGALKKMLLPFKLGLGGKLANGKQMMSWIHIDDMVHIILFLLKHNEINGVFNATAPTPVSNDNFTQALGIALRRPTFLPMPEKALKLLFGEMSELLIYGQAVIPKRLQQSGYRFRFSSISEAFSNLLVRDS</sequence>
<dbReference type="Pfam" id="PF01370">
    <property type="entry name" value="Epimerase"/>
    <property type="match status" value="1"/>
</dbReference>
<dbReference type="NCBIfam" id="TIGR01777">
    <property type="entry name" value="yfcH"/>
    <property type="match status" value="1"/>
</dbReference>
<comment type="similarity">
    <text evidence="1">Belongs to the NAD(P)-dependent epimerase/dehydratase family. SDR39U1 subfamily.</text>
</comment>
<dbReference type="SUPFAM" id="SSF51735">
    <property type="entry name" value="NAD(P)-binding Rossmann-fold domains"/>
    <property type="match status" value="1"/>
</dbReference>
<dbReference type="CDD" id="cd05242">
    <property type="entry name" value="SDR_a8"/>
    <property type="match status" value="1"/>
</dbReference>
<dbReference type="InterPro" id="IPR001509">
    <property type="entry name" value="Epimerase_deHydtase"/>
</dbReference>